<dbReference type="PROSITE" id="PS50994">
    <property type="entry name" value="INTEGRASE"/>
    <property type="match status" value="1"/>
</dbReference>
<dbReference type="EMBL" id="QWDN01000014">
    <property type="protein sequence ID" value="TEB41792.1"/>
    <property type="molecule type" value="Genomic_DNA"/>
</dbReference>
<gene>
    <name evidence="3" type="ORF">D0809_23660</name>
    <name evidence="2" type="ORF">EV142_11521</name>
</gene>
<sequence>MEIRKIYDRDFRINAVKLALESNRFKVAKELGIATTNIYRWQAELKKYGPDSFCGGGHFRNPEQKRFSELKRTLKQKLKDTELEIEIFKSASKYIPQGKPMIFHFIENNLDTYPLWKMCKVLGIREFTYYRWRDKILSPRQCQTILLEEEISSIFYEYKERYGNIKISAELQSRGFKLSPAQVTFYMRKLGFISKFGRRRIIKSGSLFIPHNPCVFPNVLNRQFKVEEPSQVWVSGITSIEIATGLLFLTIIMDLFDTKIIGLSLSDGLTIKETSIPAWEMAVHNRKTKKGLIFHSDRSPQYANKMFTRKLNSYQDIRRSMSRQGNHLDNAIPKTFFTSLKSEIVDLNMLLTKKQIEEKIFEYIQNQQ</sequence>
<dbReference type="Pfam" id="PF00665">
    <property type="entry name" value="rve"/>
    <property type="match status" value="1"/>
</dbReference>
<dbReference type="PANTHER" id="PTHR46889:SF7">
    <property type="entry name" value="TRANSPOSASE FOR INSERTION SEQUENCE ELEMENT IS904"/>
    <property type="match status" value="1"/>
</dbReference>
<dbReference type="AlphaFoldDB" id="A0A4Y7U7N4"/>
<dbReference type="Proteomes" id="UP000298340">
    <property type="component" value="Unassembled WGS sequence"/>
</dbReference>
<dbReference type="GO" id="GO:0003676">
    <property type="term" value="F:nucleic acid binding"/>
    <property type="evidence" value="ECO:0007669"/>
    <property type="project" value="InterPro"/>
</dbReference>
<dbReference type="Gene3D" id="3.30.420.10">
    <property type="entry name" value="Ribonuclease H-like superfamily/Ribonuclease H"/>
    <property type="match status" value="1"/>
</dbReference>
<evidence type="ECO:0000313" key="2">
    <source>
        <dbReference type="EMBL" id="TCN50544.1"/>
    </source>
</evidence>
<dbReference type="Proteomes" id="UP000295270">
    <property type="component" value="Unassembled WGS sequence"/>
</dbReference>
<dbReference type="GO" id="GO:0015074">
    <property type="term" value="P:DNA integration"/>
    <property type="evidence" value="ECO:0007669"/>
    <property type="project" value="InterPro"/>
</dbReference>
<protein>
    <submittedName>
        <fullName evidence="3">IS3 family transposase</fullName>
    </submittedName>
    <submittedName>
        <fullName evidence="2">Integrase-like protein</fullName>
    </submittedName>
</protein>
<dbReference type="InterPro" id="IPR036397">
    <property type="entry name" value="RNaseH_sf"/>
</dbReference>
<keyword evidence="4" id="KW-1185">Reference proteome</keyword>
<reference evidence="3 5" key="2">
    <citation type="journal article" date="2018" name="Syst. Appl. Microbiol.">
        <title>Flavobacterium circumlabens sp. nov. and Flavobacterium cupreum sp. nov., two psychrotrophic species isolated from Antarctic environmental samples.</title>
        <authorList>
            <person name="Kralova S."/>
            <person name="Busse H.J."/>
            <person name="Svec P."/>
            <person name="Maslanova I."/>
            <person name="Stankova E."/>
            <person name="Bartak M."/>
            <person name="Sedlacek I."/>
        </authorList>
    </citation>
    <scope>NUCLEOTIDE SEQUENCE [LARGE SCALE GENOMIC DNA]</scope>
    <source>
        <strain evidence="3 5">CCM 8828</strain>
    </source>
</reference>
<dbReference type="EMBL" id="SLWA01000015">
    <property type="protein sequence ID" value="TCN50544.1"/>
    <property type="molecule type" value="Genomic_DNA"/>
</dbReference>
<dbReference type="InterPro" id="IPR001584">
    <property type="entry name" value="Integrase_cat-core"/>
</dbReference>
<evidence type="ECO:0000259" key="1">
    <source>
        <dbReference type="PROSITE" id="PS50994"/>
    </source>
</evidence>
<dbReference type="PANTHER" id="PTHR46889">
    <property type="entry name" value="TRANSPOSASE INSF FOR INSERTION SEQUENCE IS3B-RELATED"/>
    <property type="match status" value="1"/>
</dbReference>
<dbReference type="SUPFAM" id="SSF53098">
    <property type="entry name" value="Ribonuclease H-like"/>
    <property type="match status" value="1"/>
</dbReference>
<evidence type="ECO:0000313" key="5">
    <source>
        <dbReference type="Proteomes" id="UP000298340"/>
    </source>
</evidence>
<dbReference type="InterPro" id="IPR012337">
    <property type="entry name" value="RNaseH-like_sf"/>
</dbReference>
<dbReference type="RefSeq" id="WP_132038281.1">
    <property type="nucleotide sequence ID" value="NZ_QWDN01000014.1"/>
</dbReference>
<evidence type="ECO:0000313" key="4">
    <source>
        <dbReference type="Proteomes" id="UP000295270"/>
    </source>
</evidence>
<dbReference type="OrthoDB" id="9815231at2"/>
<comment type="caution">
    <text evidence="3">The sequence shown here is derived from an EMBL/GenBank/DDBJ whole genome shotgun (WGS) entry which is preliminary data.</text>
</comment>
<dbReference type="InterPro" id="IPR048020">
    <property type="entry name" value="Transpos_IS3"/>
</dbReference>
<organism evidence="3 5">
    <name type="scientific">Flavobacterium circumlabens</name>
    <dbReference type="NCBI Taxonomy" id="2133765"/>
    <lineage>
        <taxon>Bacteria</taxon>
        <taxon>Pseudomonadati</taxon>
        <taxon>Bacteroidota</taxon>
        <taxon>Flavobacteriia</taxon>
        <taxon>Flavobacteriales</taxon>
        <taxon>Flavobacteriaceae</taxon>
        <taxon>Flavobacterium</taxon>
    </lineage>
</organism>
<name>A0A4Y7U7N4_9FLAO</name>
<dbReference type="InterPro" id="IPR009057">
    <property type="entry name" value="Homeodomain-like_sf"/>
</dbReference>
<dbReference type="NCBIfam" id="NF033516">
    <property type="entry name" value="transpos_IS3"/>
    <property type="match status" value="1"/>
</dbReference>
<accession>A0A4Y7U7N4</accession>
<reference evidence="2" key="3">
    <citation type="submission" date="2019-03" db="EMBL/GenBank/DDBJ databases">
        <authorList>
            <person name="Whitman W."/>
            <person name="Huntemann M."/>
            <person name="Clum A."/>
            <person name="Pillay M."/>
            <person name="Palaniappan K."/>
            <person name="Varghese N."/>
            <person name="Mikhailova N."/>
            <person name="Stamatis D."/>
            <person name="Reddy T."/>
            <person name="Daum C."/>
            <person name="Shapiro N."/>
            <person name="Ivanova N."/>
            <person name="Kyrpides N."/>
            <person name="Woyke T."/>
        </authorList>
    </citation>
    <scope>NUCLEOTIDE SEQUENCE</scope>
    <source>
        <strain evidence="2">P5626</strain>
    </source>
</reference>
<feature type="domain" description="Integrase catalytic" evidence="1">
    <location>
        <begin position="225"/>
        <end position="368"/>
    </location>
</feature>
<evidence type="ECO:0000313" key="3">
    <source>
        <dbReference type="EMBL" id="TEB41792.1"/>
    </source>
</evidence>
<reference evidence="2 4" key="1">
    <citation type="journal article" date="2015" name="Stand. Genomic Sci.">
        <title>Genomic Encyclopedia of Bacterial and Archaeal Type Strains, Phase III: the genomes of soil and plant-associated and newly described type strains.</title>
        <authorList>
            <person name="Whitman W.B."/>
            <person name="Woyke T."/>
            <person name="Klenk H.P."/>
            <person name="Zhou Y."/>
            <person name="Lilburn T.G."/>
            <person name="Beck B.J."/>
            <person name="De Vos P."/>
            <person name="Vandamme P."/>
            <person name="Eisen J.A."/>
            <person name="Garrity G."/>
            <person name="Hugenholtz P."/>
            <person name="Kyrpides N.C."/>
        </authorList>
    </citation>
    <scope>NUCLEOTIDE SEQUENCE [LARGE SCALE GENOMIC DNA]</scope>
    <source>
        <strain evidence="2 4">P5626</strain>
    </source>
</reference>
<proteinExistence type="predicted"/>
<dbReference type="SUPFAM" id="SSF46689">
    <property type="entry name" value="Homeodomain-like"/>
    <property type="match status" value="1"/>
</dbReference>
<dbReference type="InterPro" id="IPR050900">
    <property type="entry name" value="Transposase_IS3/IS150/IS904"/>
</dbReference>